<evidence type="ECO:0000313" key="12">
    <source>
        <dbReference type="EMBL" id="KAA8528514.1"/>
    </source>
</evidence>
<dbReference type="EMBL" id="CM018045">
    <property type="protein sequence ID" value="KAA8528514.1"/>
    <property type="molecule type" value="Genomic_DNA"/>
</dbReference>
<dbReference type="Gene3D" id="3.30.40.10">
    <property type="entry name" value="Zinc/RING finger domain, C3HC4 (zinc finger)"/>
    <property type="match status" value="1"/>
</dbReference>
<proteinExistence type="predicted"/>
<evidence type="ECO:0000256" key="6">
    <source>
        <dbReference type="ARBA" id="ARBA00022771"/>
    </source>
</evidence>
<evidence type="ECO:0000313" key="13">
    <source>
        <dbReference type="Proteomes" id="UP000325577"/>
    </source>
</evidence>
<dbReference type="InterPro" id="IPR001841">
    <property type="entry name" value="Znf_RING"/>
</dbReference>
<dbReference type="Pfam" id="PF13639">
    <property type="entry name" value="zf-RING_2"/>
    <property type="match status" value="1"/>
</dbReference>
<evidence type="ECO:0000256" key="2">
    <source>
        <dbReference type="ARBA" id="ARBA00004906"/>
    </source>
</evidence>
<keyword evidence="5" id="KW-0479">Metal-binding</keyword>
<feature type="domain" description="RING-type" evidence="11">
    <location>
        <begin position="746"/>
        <end position="787"/>
    </location>
</feature>
<dbReference type="GO" id="GO:0008270">
    <property type="term" value="F:zinc ion binding"/>
    <property type="evidence" value="ECO:0007669"/>
    <property type="project" value="UniProtKB-KW"/>
</dbReference>
<evidence type="ECO:0000256" key="10">
    <source>
        <dbReference type="SAM" id="MobiDB-lite"/>
    </source>
</evidence>
<feature type="region of interest" description="Disordered" evidence="10">
    <location>
        <begin position="513"/>
        <end position="553"/>
    </location>
</feature>
<comment type="catalytic activity">
    <reaction evidence="1">
        <text>S-ubiquitinyl-[E2 ubiquitin-conjugating enzyme]-L-cysteine + [acceptor protein]-L-lysine = [E2 ubiquitin-conjugating enzyme]-L-cysteine + N(6)-ubiquitinyl-[acceptor protein]-L-lysine.</text>
        <dbReference type="EC" id="2.3.2.27"/>
    </reaction>
</comment>
<gene>
    <name evidence="12" type="ORF">F0562_035869</name>
</gene>
<feature type="region of interest" description="Disordered" evidence="10">
    <location>
        <begin position="1"/>
        <end position="24"/>
    </location>
</feature>
<keyword evidence="6 9" id="KW-0863">Zinc-finger</keyword>
<dbReference type="EC" id="2.3.2.27" evidence="3"/>
<dbReference type="SUPFAM" id="SSF57850">
    <property type="entry name" value="RING/U-box"/>
    <property type="match status" value="1"/>
</dbReference>
<reference evidence="12 13" key="1">
    <citation type="submission" date="2019-09" db="EMBL/GenBank/DDBJ databases">
        <title>A chromosome-level genome assembly of the Chinese tupelo Nyssa sinensis.</title>
        <authorList>
            <person name="Yang X."/>
            <person name="Kang M."/>
            <person name="Yang Y."/>
            <person name="Xiong H."/>
            <person name="Wang M."/>
            <person name="Zhang Z."/>
            <person name="Wang Z."/>
            <person name="Wu H."/>
            <person name="Ma T."/>
            <person name="Liu J."/>
            <person name="Xi Z."/>
        </authorList>
    </citation>
    <scope>NUCLEOTIDE SEQUENCE [LARGE SCALE GENOMIC DNA]</scope>
    <source>
        <strain evidence="12">J267</strain>
        <tissue evidence="12">Leaf</tissue>
    </source>
</reference>
<dbReference type="SMART" id="SM00184">
    <property type="entry name" value="RING"/>
    <property type="match status" value="1"/>
</dbReference>
<dbReference type="PROSITE" id="PS50089">
    <property type="entry name" value="ZF_RING_2"/>
    <property type="match status" value="1"/>
</dbReference>
<evidence type="ECO:0000256" key="3">
    <source>
        <dbReference type="ARBA" id="ARBA00012483"/>
    </source>
</evidence>
<dbReference type="PANTHER" id="PTHR22937:SF224">
    <property type="entry name" value="E3 UBIQUITIN-PROTEIN LIGASE MBR1-RELATED"/>
    <property type="match status" value="1"/>
</dbReference>
<evidence type="ECO:0000256" key="8">
    <source>
        <dbReference type="ARBA" id="ARBA00022833"/>
    </source>
</evidence>
<keyword evidence="4" id="KW-0808">Transferase</keyword>
<evidence type="ECO:0000256" key="5">
    <source>
        <dbReference type="ARBA" id="ARBA00022723"/>
    </source>
</evidence>
<dbReference type="GO" id="GO:0010228">
    <property type="term" value="P:vegetative to reproductive phase transition of meristem"/>
    <property type="evidence" value="ECO:0007669"/>
    <property type="project" value="UniProtKB-ARBA"/>
</dbReference>
<accession>A0A5J5AE31</accession>
<feature type="compositionally biased region" description="Low complexity" evidence="10">
    <location>
        <begin position="394"/>
        <end position="406"/>
    </location>
</feature>
<name>A0A5J5AE31_9ASTE</name>
<evidence type="ECO:0000259" key="11">
    <source>
        <dbReference type="PROSITE" id="PS50089"/>
    </source>
</evidence>
<organism evidence="12 13">
    <name type="scientific">Nyssa sinensis</name>
    <dbReference type="NCBI Taxonomy" id="561372"/>
    <lineage>
        <taxon>Eukaryota</taxon>
        <taxon>Viridiplantae</taxon>
        <taxon>Streptophyta</taxon>
        <taxon>Embryophyta</taxon>
        <taxon>Tracheophyta</taxon>
        <taxon>Spermatophyta</taxon>
        <taxon>Magnoliopsida</taxon>
        <taxon>eudicotyledons</taxon>
        <taxon>Gunneridae</taxon>
        <taxon>Pentapetalae</taxon>
        <taxon>asterids</taxon>
        <taxon>Cornales</taxon>
        <taxon>Nyssaceae</taxon>
        <taxon>Nyssa</taxon>
    </lineage>
</organism>
<feature type="region of interest" description="Disordered" evidence="10">
    <location>
        <begin position="470"/>
        <end position="496"/>
    </location>
</feature>
<feature type="region of interest" description="Disordered" evidence="10">
    <location>
        <begin position="390"/>
        <end position="414"/>
    </location>
</feature>
<feature type="region of interest" description="Disordered" evidence="10">
    <location>
        <begin position="187"/>
        <end position="209"/>
    </location>
</feature>
<dbReference type="FunFam" id="3.30.40.10:FF:000309">
    <property type="entry name" value="E3 ubiquitin-protein ligase MBR2"/>
    <property type="match status" value="1"/>
</dbReference>
<evidence type="ECO:0000256" key="9">
    <source>
        <dbReference type="PROSITE-ProRule" id="PRU00175"/>
    </source>
</evidence>
<dbReference type="GO" id="GO:0061630">
    <property type="term" value="F:ubiquitin protein ligase activity"/>
    <property type="evidence" value="ECO:0007669"/>
    <property type="project" value="UniProtKB-EC"/>
</dbReference>
<dbReference type="PANTHER" id="PTHR22937">
    <property type="entry name" value="E3 UBIQUITIN-PROTEIN LIGASE RNF165"/>
    <property type="match status" value="1"/>
</dbReference>
<dbReference type="InterPro" id="IPR045191">
    <property type="entry name" value="MBR1/2-like"/>
</dbReference>
<evidence type="ECO:0000256" key="7">
    <source>
        <dbReference type="ARBA" id="ARBA00022786"/>
    </source>
</evidence>
<dbReference type="AlphaFoldDB" id="A0A5J5AE31"/>
<dbReference type="GO" id="GO:0043161">
    <property type="term" value="P:proteasome-mediated ubiquitin-dependent protein catabolic process"/>
    <property type="evidence" value="ECO:0007669"/>
    <property type="project" value="UniProtKB-ARBA"/>
</dbReference>
<dbReference type="Proteomes" id="UP000325577">
    <property type="component" value="Linkage Group LG21"/>
</dbReference>
<dbReference type="InterPro" id="IPR013083">
    <property type="entry name" value="Znf_RING/FYVE/PHD"/>
</dbReference>
<feature type="compositionally biased region" description="Low complexity" evidence="10">
    <location>
        <begin position="187"/>
        <end position="203"/>
    </location>
</feature>
<keyword evidence="8" id="KW-0862">Zinc</keyword>
<comment type="pathway">
    <text evidence="2">Protein modification; protein ubiquitination.</text>
</comment>
<feature type="compositionally biased region" description="Low complexity" evidence="10">
    <location>
        <begin position="513"/>
        <end position="544"/>
    </location>
</feature>
<feature type="compositionally biased region" description="Polar residues" evidence="10">
    <location>
        <begin position="470"/>
        <end position="487"/>
    </location>
</feature>
<evidence type="ECO:0000256" key="1">
    <source>
        <dbReference type="ARBA" id="ARBA00000900"/>
    </source>
</evidence>
<protein>
    <recommendedName>
        <fullName evidence="3">RING-type E3 ubiquitin transferase</fullName>
        <ecNumber evidence="3">2.3.2.27</ecNumber>
    </recommendedName>
</protein>
<evidence type="ECO:0000256" key="4">
    <source>
        <dbReference type="ARBA" id="ARBA00022679"/>
    </source>
</evidence>
<keyword evidence="7" id="KW-0833">Ubl conjugation pathway</keyword>
<dbReference type="OrthoDB" id="8062037at2759"/>
<keyword evidence="13" id="KW-1185">Reference proteome</keyword>
<sequence>MQGQRSAVGSLPDTLSFDHGSSSSNVGIDQQICWNNMRNSASNQLPDYVISSSDTTITYLNSTSQAGQSLSGWNLGEPSSIGSANQVSNNNERKIEHGWSSSTSAYAGPGPVLEEQRCEPANILSLNNVSVNLGSNQIVNGPLFLQSSRSDAIPQDLNISAGFGEHGVDDCQLTECPNVFNSGGSESVRISSASSSSDPLGVSSGRGGYLVEENDGRPGCSLEGRRLSCKRKAFEGNVGQSSTGGSSSYFQRAESSAWHAVPPHYNACSSLSISTPSEHNVDISPLEQVNPGLGLGVGVAASESPLALNVVGSTEGSQRNFRVRINPSHQQDSVSTNVFSTGGAVAQSNFSSPHYSSRFPALNNSLELRSAPADNTSPLRQSVIVNALRRNQQSSRWSGGPSSRPGNLSGSIISGGVNAATHEESNSRSLPRNITEHPMFVPATELRNPIQNPTNWSLTGGNISIARNVASTSRSGPTSGVHPSSAPNWVPHRNPPQYPRRLSEFVRRSLLSSAVSESGGQSSNNSPLRSGSSASSHEMALSSGAGNQGHHLSHSRSAMLLERHLDGASGIPYSLRTLAAASEGRGRLVSEQIRNVLDLMRRGEGLRFEVRLFDFFWFCLSLSSQLLTMANRGVGLHTFLSLIYDLLAVIGGKWLENFAVKPILDFCPTDVMILDQSVFFGMADIHDRHRDMRLDVDNMSYEELLALEERIGYVNTGLSEETILKHLKRRKYLSIAIGAPLEVEPCCICQEDYNDGQDVGTLDCGHEFHTGCVKQWLMQKNLCPICKTTALAT</sequence>